<keyword evidence="5" id="KW-1185">Reference proteome</keyword>
<feature type="domain" description="CCHC-type" evidence="3">
    <location>
        <begin position="838"/>
        <end position="851"/>
    </location>
</feature>
<organism evidence="4 5">
    <name type="scientific">Tanacetum coccineum</name>
    <dbReference type="NCBI Taxonomy" id="301880"/>
    <lineage>
        <taxon>Eukaryota</taxon>
        <taxon>Viridiplantae</taxon>
        <taxon>Streptophyta</taxon>
        <taxon>Embryophyta</taxon>
        <taxon>Tracheophyta</taxon>
        <taxon>Spermatophyta</taxon>
        <taxon>Magnoliopsida</taxon>
        <taxon>eudicotyledons</taxon>
        <taxon>Gunneridae</taxon>
        <taxon>Pentapetalae</taxon>
        <taxon>asterids</taxon>
        <taxon>campanulids</taxon>
        <taxon>Asterales</taxon>
        <taxon>Asteraceae</taxon>
        <taxon>Asteroideae</taxon>
        <taxon>Anthemideae</taxon>
        <taxon>Anthemidinae</taxon>
        <taxon>Tanacetum</taxon>
    </lineage>
</organism>
<name>A0ABQ5J3S0_9ASTR</name>
<evidence type="ECO:0000256" key="1">
    <source>
        <dbReference type="PROSITE-ProRule" id="PRU00047"/>
    </source>
</evidence>
<feature type="compositionally biased region" description="Acidic residues" evidence="2">
    <location>
        <begin position="489"/>
        <end position="498"/>
    </location>
</feature>
<evidence type="ECO:0000313" key="4">
    <source>
        <dbReference type="EMBL" id="GJU06238.1"/>
    </source>
</evidence>
<dbReference type="InterPro" id="IPR036875">
    <property type="entry name" value="Znf_CCHC_sf"/>
</dbReference>
<dbReference type="EMBL" id="BQNB010021424">
    <property type="protein sequence ID" value="GJU06238.1"/>
    <property type="molecule type" value="Genomic_DNA"/>
</dbReference>
<keyword evidence="1" id="KW-0479">Metal-binding</keyword>
<comment type="caution">
    <text evidence="4">The sequence shown here is derived from an EMBL/GenBank/DDBJ whole genome shotgun (WGS) entry which is preliminary data.</text>
</comment>
<accession>A0ABQ5J3S0</accession>
<gene>
    <name evidence="4" type="ORF">Tco_1122668</name>
</gene>
<keyword evidence="1" id="KW-0863">Zinc-finger</keyword>
<dbReference type="Proteomes" id="UP001151760">
    <property type="component" value="Unassembled WGS sequence"/>
</dbReference>
<feature type="compositionally biased region" description="Basic and acidic residues" evidence="2">
    <location>
        <begin position="443"/>
        <end position="466"/>
    </location>
</feature>
<feature type="region of interest" description="Disordered" evidence="2">
    <location>
        <begin position="126"/>
        <end position="184"/>
    </location>
</feature>
<feature type="region of interest" description="Disordered" evidence="2">
    <location>
        <begin position="442"/>
        <end position="515"/>
    </location>
</feature>
<feature type="compositionally biased region" description="Basic residues" evidence="2">
    <location>
        <begin position="467"/>
        <end position="480"/>
    </location>
</feature>
<evidence type="ECO:0000313" key="5">
    <source>
        <dbReference type="Proteomes" id="UP001151760"/>
    </source>
</evidence>
<feature type="compositionally biased region" description="Polar residues" evidence="2">
    <location>
        <begin position="149"/>
        <end position="163"/>
    </location>
</feature>
<reference evidence="4" key="1">
    <citation type="journal article" date="2022" name="Int. J. Mol. Sci.">
        <title>Draft Genome of Tanacetum Coccineum: Genomic Comparison of Closely Related Tanacetum-Family Plants.</title>
        <authorList>
            <person name="Yamashiro T."/>
            <person name="Shiraishi A."/>
            <person name="Nakayama K."/>
            <person name="Satake H."/>
        </authorList>
    </citation>
    <scope>NUCLEOTIDE SEQUENCE</scope>
</reference>
<dbReference type="InterPro" id="IPR001878">
    <property type="entry name" value="Znf_CCHC"/>
</dbReference>
<protein>
    <submittedName>
        <fullName evidence="4">Retrovirus-related pol polyprotein from transposon TNT 1-94</fullName>
    </submittedName>
</protein>
<dbReference type="PROSITE" id="PS50158">
    <property type="entry name" value="ZF_CCHC"/>
    <property type="match status" value="1"/>
</dbReference>
<sequence length="1422" mass="165206">MIAIRMKKFYKKTGRRVRIDGNKPVGFEKRSLNVSMSQSLVHFLGNVHPRGQNDGRERVFYQIKEMKEVQNQEFNSGMTSNSKVGLGYGIKSNNEVLSYEEEMNCTVFNCTEEDFVDKPLYNRFSKTDNFKGGPQKHKTSVSDDKSNEHSTCQSNDSEGSFGNPSEHSSESESESISVPKEMSTSNLSHLIRDYDFYEKKMAREAELKKQRVFNTGNGVAKPVWNNANRVNHANHFVPRPVQLNVVRPNSNSVRPNVNTCRENVNSVRQMLYSVRFQMSSIVAQRMAEEQELTKEQKKRKAQVQFEAQSYTEEDWDTIRAKLEANAELKESVLGKDLTVEDYAKRMVELVNQRRKHFAEERARAKRNKPMTQTQLRNYMSNFLKNQGTWKLTQLKKLNFEEVKAEFEKLVKQLDTYVPMNFEATKESLKRFGEELQTKTAKKLKFDDEGTQPTEEKIEEDKDDKPTKKTGKRRKQIARKGFHTDHDRDESEDSDEANEKDDSTSGTKIPINPVPVATKSPSIANYKIIKQGRKGVYQIVRENGTDMVYISFGAMLTDISRDDLTELYRIVMKKHGMNEPEDEFEKVLWEYLKNMFEEPLSTDSIWSLPGQQRIICWRYYDACRVHCLNLESADVYMLIERKYPLSAEVCKAMLDKKLQGGKPDEDCYKLLKMMEKQAELTVGSQENVSFDVKLSLKIIAGNSVSTDLRSLVKSGNENSRTKPDLDTLSIDDLYNNLRVFEQELTYLHSSTSSNNILDVSSVGFADEVIYSLFAKQLEDLDLLHEDLEQIDDVDIEEMDINWQIAMIAIRMKMFYKKTGRTVRIDGNKPVGFDKKKLECFKCHNTSHFARECISRLERIETRFIKINELERKNRIRNVLIMEYLVNISKRRAFWSLNEDILKNTVLKTNMPYPSRKIQRIRACTYQRPQRKLDQYVVSSEDQYALLEILEPRSNKKSLEVEINVVEEEEELAEDDYKSPRIHSTLISSDTEKLQELMVNDPPPSSSTPSSSSPKPIFFASQHIFSLFKPKNGRFKRYKSFFDELKGRYGYLFENLKTRFMPRKKFHVLAQHLQEVMEESLPKMVDDRDDLPIWLALKYKFEGLHVSDTPCRISAIRPRDQDNLYDDAPPEGENSAKKQKTSKHVTYFFVECSSSQENEIESGPLTLGNQEQLDDFDFWTESYATDDDELPTEKVSQELIEEMSMKQKYPTPVVQTCQRDPKAPALSLVNQDQLYLKKGNSCPEKIILSLHKFPAVIFLDDDIEERTSRWVDKYVKKFNPYARYSIIEVIKTYGELGHEHKFVIEIIARRANGSILSIIKPDYKNLKKNDIEDMYLLCINSKLGVESCQQKIDLTAPTITFQELRSTRCFPLSLNQVLEGLISYNNDVKHGYVTPSLSKEDAEYLQLFEEEIEERLKHNDHMRR</sequence>
<evidence type="ECO:0000256" key="2">
    <source>
        <dbReference type="SAM" id="MobiDB-lite"/>
    </source>
</evidence>
<keyword evidence="1" id="KW-0862">Zinc</keyword>
<proteinExistence type="predicted"/>
<reference evidence="4" key="2">
    <citation type="submission" date="2022-01" db="EMBL/GenBank/DDBJ databases">
        <authorList>
            <person name="Yamashiro T."/>
            <person name="Shiraishi A."/>
            <person name="Satake H."/>
            <person name="Nakayama K."/>
        </authorList>
    </citation>
    <scope>NUCLEOTIDE SEQUENCE</scope>
</reference>
<evidence type="ECO:0000259" key="3">
    <source>
        <dbReference type="PROSITE" id="PS50158"/>
    </source>
</evidence>
<feature type="region of interest" description="Disordered" evidence="2">
    <location>
        <begin position="1116"/>
        <end position="1137"/>
    </location>
</feature>
<dbReference type="SUPFAM" id="SSF57756">
    <property type="entry name" value="Retrovirus zinc finger-like domains"/>
    <property type="match status" value="1"/>
</dbReference>